<evidence type="ECO:0000256" key="2">
    <source>
        <dbReference type="ARBA" id="ARBA00022679"/>
    </source>
</evidence>
<keyword evidence="1 7" id="KW-0444">Lipid biosynthesis</keyword>
<evidence type="ECO:0000256" key="5">
    <source>
        <dbReference type="ARBA" id="ARBA00023209"/>
    </source>
</evidence>
<sequence length="525" mass="59154">MFGTARNALHLSRLRIYSALLPIAAAQRPRNVSTTSFDPTIRQFLVKLAEHQPCFSMHSSNVAIMHEPRLFYQTLLTMVRNARHRLFLSSLYIGHEDVELIEAIQDSLRKQPTLHVYLHLDLNRSTRPGPGSTARILLPLLREHPDRVHVSLFRSPKLKGIMARLVPPRFNEGWGTWHPKIYGADDTILISGANLNTSYFTDRQDRYLQFMGQPHLADYCFNFLQAASTFSYNLLPSPGPAEEYVIHWSDANTHPHRIEAKARHALLSFQKAQRAASTASLVPTAEKGSSEASEDNVFVFPVIQAGQFDIREEERCLSLLFRELSAQQRFAIPSTTHYDGPLVDLTSGYFALYKPYQAAMIESGLACRILAASPKANGFYESNGISGRIPEAYTLFERRFMHAVRIARREWAPGSSDVIPGVQLHEWEREGWTYHAKGIWVRPTPSSAPVLTLFGSTNLNSRSANLDTELSFVLSTTCPSLQKKLAEEVDRLRAHAHPWRGESDSESRRVRLGTRALVGLVGGML</sequence>
<evidence type="ECO:0000313" key="8">
    <source>
        <dbReference type="EMBL" id="RPD66522.1"/>
    </source>
</evidence>
<keyword evidence="7" id="KW-0547">Nucleotide-binding</keyword>
<organism evidence="8 9">
    <name type="scientific">Lentinus tigrinus ALCF2SS1-6</name>
    <dbReference type="NCBI Taxonomy" id="1328759"/>
    <lineage>
        <taxon>Eukaryota</taxon>
        <taxon>Fungi</taxon>
        <taxon>Dikarya</taxon>
        <taxon>Basidiomycota</taxon>
        <taxon>Agaricomycotina</taxon>
        <taxon>Agaricomycetes</taxon>
        <taxon>Polyporales</taxon>
        <taxon>Polyporaceae</taxon>
        <taxon>Lentinus</taxon>
    </lineage>
</organism>
<dbReference type="EMBL" id="ML122251">
    <property type="protein sequence ID" value="RPD66522.1"/>
    <property type="molecule type" value="Genomic_DNA"/>
</dbReference>
<dbReference type="Proteomes" id="UP000313359">
    <property type="component" value="Unassembled WGS sequence"/>
</dbReference>
<dbReference type="EC" id="2.7.8.5" evidence="7"/>
<dbReference type="AlphaFoldDB" id="A0A5C2SRQ0"/>
<dbReference type="SUPFAM" id="SSF56024">
    <property type="entry name" value="Phospholipase D/nuclease"/>
    <property type="match status" value="2"/>
</dbReference>
<dbReference type="STRING" id="1328759.A0A5C2SRQ0"/>
<keyword evidence="6 7" id="KW-1208">Phospholipid metabolism</keyword>
<dbReference type="GO" id="GO:0005739">
    <property type="term" value="C:mitochondrion"/>
    <property type="evidence" value="ECO:0007669"/>
    <property type="project" value="UniProtKB-SubCell"/>
</dbReference>
<accession>A0A5C2SRQ0</accession>
<dbReference type="InterPro" id="IPR016270">
    <property type="entry name" value="PGS1"/>
</dbReference>
<evidence type="ECO:0000313" key="9">
    <source>
        <dbReference type="Proteomes" id="UP000313359"/>
    </source>
</evidence>
<dbReference type="GO" id="GO:0032049">
    <property type="term" value="P:cardiolipin biosynthetic process"/>
    <property type="evidence" value="ECO:0007669"/>
    <property type="project" value="InterPro"/>
</dbReference>
<dbReference type="PIRSF" id="PIRSF000850">
    <property type="entry name" value="Phospholipase_D_PSS"/>
    <property type="match status" value="1"/>
</dbReference>
<keyword evidence="9" id="KW-1185">Reference proteome</keyword>
<keyword evidence="7" id="KW-0496">Mitochondrion</keyword>
<reference evidence="8" key="1">
    <citation type="journal article" date="2018" name="Genome Biol. Evol.">
        <title>Genomics and development of Lentinus tigrinus, a white-rot wood-decaying mushroom with dimorphic fruiting bodies.</title>
        <authorList>
            <person name="Wu B."/>
            <person name="Xu Z."/>
            <person name="Knudson A."/>
            <person name="Carlson A."/>
            <person name="Chen N."/>
            <person name="Kovaka S."/>
            <person name="LaButti K."/>
            <person name="Lipzen A."/>
            <person name="Pennachio C."/>
            <person name="Riley R."/>
            <person name="Schakwitz W."/>
            <person name="Umezawa K."/>
            <person name="Ohm R.A."/>
            <person name="Grigoriev I.V."/>
            <person name="Nagy L.G."/>
            <person name="Gibbons J."/>
            <person name="Hibbett D."/>
        </authorList>
    </citation>
    <scope>NUCLEOTIDE SEQUENCE [LARGE SCALE GENOMIC DNA]</scope>
    <source>
        <strain evidence="8">ALCF2SS1-6</strain>
    </source>
</reference>
<comment type="similarity">
    <text evidence="7">Belongs to the CDP-alcohol phosphatidyltransferase class-II family.</text>
</comment>
<dbReference type="UniPathway" id="UPA00084">
    <property type="reaction ID" value="UER00503"/>
</dbReference>
<dbReference type="PANTHER" id="PTHR12586:SF1">
    <property type="entry name" value="CDP-DIACYLGLYCEROL--GLYCEROL-3-PHOSPHATE 3-PHOSPHATIDYLTRANSFERASE, MITOCHONDRIAL"/>
    <property type="match status" value="1"/>
</dbReference>
<dbReference type="GO" id="GO:0005524">
    <property type="term" value="F:ATP binding"/>
    <property type="evidence" value="ECO:0007669"/>
    <property type="project" value="UniProtKB-KW"/>
</dbReference>
<evidence type="ECO:0000256" key="6">
    <source>
        <dbReference type="ARBA" id="ARBA00023264"/>
    </source>
</evidence>
<comment type="pathway">
    <text evidence="7">Phospholipid metabolism; phosphatidylglycerol biosynthesis; phosphatidylglycerol from CDP-diacylglycerol: step 1/2.</text>
</comment>
<dbReference type="PANTHER" id="PTHR12586">
    <property type="entry name" value="CDP-DIACYLGLYCEROL--SERINE O-PHOSPHATIDYLTRANSFERASE"/>
    <property type="match status" value="1"/>
</dbReference>
<gene>
    <name evidence="8" type="ORF">L227DRAFT_590622</name>
</gene>
<dbReference type="CDD" id="cd09135">
    <property type="entry name" value="PLDc_PGS1_euk_1"/>
    <property type="match status" value="1"/>
</dbReference>
<dbReference type="Gene3D" id="3.30.870.10">
    <property type="entry name" value="Endonuclease Chain A"/>
    <property type="match status" value="2"/>
</dbReference>
<evidence type="ECO:0000256" key="7">
    <source>
        <dbReference type="RuleBase" id="RU365024"/>
    </source>
</evidence>
<dbReference type="CDD" id="cd09137">
    <property type="entry name" value="PLDc_PGS1_euk_2"/>
    <property type="match status" value="1"/>
</dbReference>
<keyword evidence="7" id="KW-0067">ATP-binding</keyword>
<name>A0A5C2SRQ0_9APHY</name>
<keyword evidence="5 7" id="KW-0594">Phospholipid biosynthesis</keyword>
<protein>
    <recommendedName>
        <fullName evidence="7">CDP-diacylglycerol--glycerol-3-phosphate 3-phosphatidyltransferase</fullName>
        <ecNumber evidence="7">2.7.8.5</ecNumber>
    </recommendedName>
</protein>
<keyword evidence="2 7" id="KW-0808">Transferase</keyword>
<keyword evidence="3" id="KW-0677">Repeat</keyword>
<comment type="catalytic activity">
    <reaction evidence="7">
        <text>a CDP-1,2-diacyl-sn-glycerol + sn-glycerol 3-phosphate = a 1,2-diacyl-sn-glycero-3-phospho-(1'-sn-glycero-3'-phosphate) + CMP + H(+)</text>
        <dbReference type="Rhea" id="RHEA:12593"/>
        <dbReference type="ChEBI" id="CHEBI:15378"/>
        <dbReference type="ChEBI" id="CHEBI:57597"/>
        <dbReference type="ChEBI" id="CHEBI:58332"/>
        <dbReference type="ChEBI" id="CHEBI:60110"/>
        <dbReference type="ChEBI" id="CHEBI:60377"/>
        <dbReference type="EC" id="2.7.8.5"/>
    </reaction>
</comment>
<evidence type="ECO:0000256" key="1">
    <source>
        <dbReference type="ARBA" id="ARBA00022516"/>
    </source>
</evidence>
<dbReference type="GO" id="GO:0008444">
    <property type="term" value="F:CDP-diacylglycerol-glycerol-3-phosphate 3-phosphatidyltransferase activity"/>
    <property type="evidence" value="ECO:0007669"/>
    <property type="project" value="UniProtKB-EC"/>
</dbReference>
<evidence type="ECO:0000256" key="3">
    <source>
        <dbReference type="ARBA" id="ARBA00022737"/>
    </source>
</evidence>
<dbReference type="OrthoDB" id="10250191at2759"/>
<proteinExistence type="inferred from homology"/>
<keyword evidence="4 7" id="KW-0443">Lipid metabolism</keyword>
<comment type="subcellular location">
    <subcellularLocation>
        <location evidence="7">Mitochondrion</location>
    </subcellularLocation>
</comment>
<evidence type="ECO:0000256" key="4">
    <source>
        <dbReference type="ARBA" id="ARBA00023098"/>
    </source>
</evidence>
<comment type="function">
    <text evidence="7">Functions in the biosynthesis of the anionic phospholipids phosphatidylglycerol and cardiolipin.</text>
</comment>